<gene>
    <name evidence="6" type="ORF">VPNG_06807</name>
</gene>
<dbReference type="EMBL" id="LKEB01000037">
    <property type="protein sequence ID" value="ROW07592.1"/>
    <property type="molecule type" value="Genomic_DNA"/>
</dbReference>
<dbReference type="GO" id="GO:0008061">
    <property type="term" value="F:chitin binding"/>
    <property type="evidence" value="ECO:0007669"/>
    <property type="project" value="UniProtKB-KW"/>
</dbReference>
<dbReference type="InterPro" id="IPR052210">
    <property type="entry name" value="LysM1-like"/>
</dbReference>
<protein>
    <recommendedName>
        <fullName evidence="5">LysM domain-containing protein</fullName>
    </recommendedName>
</protein>
<dbReference type="SUPFAM" id="SSF54106">
    <property type="entry name" value="LysM domain"/>
    <property type="match status" value="1"/>
</dbReference>
<feature type="domain" description="LysM" evidence="5">
    <location>
        <begin position="107"/>
        <end position="153"/>
    </location>
</feature>
<accession>A0A423WVT6</accession>
<dbReference type="Proteomes" id="UP000285146">
    <property type="component" value="Unassembled WGS sequence"/>
</dbReference>
<dbReference type="InParanoid" id="A0A423WVT6"/>
<keyword evidence="1" id="KW-0147">Chitin-binding</keyword>
<dbReference type="PROSITE" id="PS51782">
    <property type="entry name" value="LYSM"/>
    <property type="match status" value="1"/>
</dbReference>
<dbReference type="PANTHER" id="PTHR34997:SF2">
    <property type="entry name" value="LYSM DOMAIN-CONTAINING PROTEIN-RELATED"/>
    <property type="match status" value="1"/>
</dbReference>
<evidence type="ECO:0000256" key="3">
    <source>
        <dbReference type="ARBA" id="ARBA00023026"/>
    </source>
</evidence>
<dbReference type="InterPro" id="IPR018392">
    <property type="entry name" value="LysM"/>
</dbReference>
<organism evidence="6 7">
    <name type="scientific">Cytospora leucostoma</name>
    <dbReference type="NCBI Taxonomy" id="1230097"/>
    <lineage>
        <taxon>Eukaryota</taxon>
        <taxon>Fungi</taxon>
        <taxon>Dikarya</taxon>
        <taxon>Ascomycota</taxon>
        <taxon>Pezizomycotina</taxon>
        <taxon>Sordariomycetes</taxon>
        <taxon>Sordariomycetidae</taxon>
        <taxon>Diaporthales</taxon>
        <taxon>Cytosporaceae</taxon>
        <taxon>Cytospora</taxon>
    </lineage>
</organism>
<keyword evidence="7" id="KW-1185">Reference proteome</keyword>
<sequence>MVASITRTAVNNEILASELAQQTQYCRLTDDDFDYLDEEEYAEGCQSLMDEYCFATAGAPVSPSPSRIPAVCSPDRSTYITGTPTIISAAGTTPAPYQPNIIAGCQHFYKVASGDTCQNVADAFSITLILSYGWDPDVGNSCQALFLGYNVCVSA</sequence>
<reference evidence="6 7" key="1">
    <citation type="submission" date="2015-09" db="EMBL/GenBank/DDBJ databases">
        <title>Host preference determinants of Valsa canker pathogens revealed by comparative genomics.</title>
        <authorList>
            <person name="Yin Z."/>
            <person name="Huang L."/>
        </authorList>
    </citation>
    <scope>NUCLEOTIDE SEQUENCE [LARGE SCALE GENOMIC DNA]</scope>
    <source>
        <strain evidence="6 7">SXYLt</strain>
    </source>
</reference>
<evidence type="ECO:0000313" key="7">
    <source>
        <dbReference type="Proteomes" id="UP000285146"/>
    </source>
</evidence>
<dbReference type="Gene3D" id="3.10.350.10">
    <property type="entry name" value="LysM domain"/>
    <property type="match status" value="1"/>
</dbReference>
<keyword evidence="3" id="KW-0843">Virulence</keyword>
<name>A0A423WVT6_9PEZI</name>
<comment type="similarity">
    <text evidence="4">Belongs to the secreted LysM effector family.</text>
</comment>
<evidence type="ECO:0000313" key="6">
    <source>
        <dbReference type="EMBL" id="ROW07592.1"/>
    </source>
</evidence>
<proteinExistence type="inferred from homology"/>
<dbReference type="OrthoDB" id="5985073at2759"/>
<evidence type="ECO:0000256" key="4">
    <source>
        <dbReference type="ARBA" id="ARBA00044955"/>
    </source>
</evidence>
<dbReference type="InterPro" id="IPR036779">
    <property type="entry name" value="LysM_dom_sf"/>
</dbReference>
<evidence type="ECO:0000256" key="1">
    <source>
        <dbReference type="ARBA" id="ARBA00022669"/>
    </source>
</evidence>
<dbReference type="AlphaFoldDB" id="A0A423WVT6"/>
<dbReference type="STRING" id="1230097.A0A423WVT6"/>
<evidence type="ECO:0000259" key="5">
    <source>
        <dbReference type="PROSITE" id="PS51782"/>
    </source>
</evidence>
<dbReference type="CDD" id="cd00118">
    <property type="entry name" value="LysM"/>
    <property type="match status" value="1"/>
</dbReference>
<evidence type="ECO:0000256" key="2">
    <source>
        <dbReference type="ARBA" id="ARBA00022729"/>
    </source>
</evidence>
<comment type="caution">
    <text evidence="6">The sequence shown here is derived from an EMBL/GenBank/DDBJ whole genome shotgun (WGS) entry which is preliminary data.</text>
</comment>
<dbReference type="PANTHER" id="PTHR34997">
    <property type="entry name" value="AM15"/>
    <property type="match status" value="1"/>
</dbReference>
<keyword evidence="2" id="KW-0732">Signal</keyword>